<evidence type="ECO:0000256" key="1">
    <source>
        <dbReference type="ARBA" id="ARBA00009437"/>
    </source>
</evidence>
<sequence>MTSIIDPKWELFLKVAQLGSLTRAAASLDCLQSVLSRQIALLEAQCGNRLFHRTGRGVVLTDFGELVLARIRPLMVQAEQFEEDIRSVAGEPMGEVRVGLLPSTVRSVSGPLFQAVRDAHPRVKLHFTDGASAHLEEWLKQGRLDLSLLLREDNEDRPDEPCLSEVSLHLIGPPGDHITDRKHVRFASLQGLSLILPAAPHLLRARLDLLAREHAVQLSIAMEADSVLLQQELVAAGAGYAIVASTTAQADVAAGRLSSCPIVQPRLMRRIVLSSTPLRPSTLATREVARMLFGMRKLIASAQ</sequence>
<evidence type="ECO:0000313" key="7">
    <source>
        <dbReference type="EMBL" id="GAA0533696.1"/>
    </source>
</evidence>
<dbReference type="SUPFAM" id="SSF53850">
    <property type="entry name" value="Periplasmic binding protein-like II"/>
    <property type="match status" value="1"/>
</dbReference>
<dbReference type="Pfam" id="PF00126">
    <property type="entry name" value="HTH_1"/>
    <property type="match status" value="1"/>
</dbReference>
<evidence type="ECO:0000259" key="6">
    <source>
        <dbReference type="PROSITE" id="PS50931"/>
    </source>
</evidence>
<feature type="domain" description="HTH lysR-type" evidence="6">
    <location>
        <begin position="9"/>
        <end position="61"/>
    </location>
</feature>
<dbReference type="Proteomes" id="UP001501706">
    <property type="component" value="Unassembled WGS sequence"/>
</dbReference>
<dbReference type="InterPro" id="IPR036390">
    <property type="entry name" value="WH_DNA-bd_sf"/>
</dbReference>
<dbReference type="PANTHER" id="PTHR30293">
    <property type="entry name" value="TRANSCRIPTIONAL REGULATORY PROTEIN NAC-RELATED"/>
    <property type="match status" value="1"/>
</dbReference>
<gene>
    <name evidence="7" type="ORF">GCM10009097_58620</name>
</gene>
<keyword evidence="2" id="KW-0805">Transcription regulation</keyword>
<evidence type="ECO:0000313" key="8">
    <source>
        <dbReference type="Proteomes" id="UP001501706"/>
    </source>
</evidence>
<reference evidence="7 8" key="1">
    <citation type="journal article" date="2019" name="Int. J. Syst. Evol. Microbiol.">
        <title>The Global Catalogue of Microorganisms (GCM) 10K type strain sequencing project: providing services to taxonomists for standard genome sequencing and annotation.</title>
        <authorList>
            <consortium name="The Broad Institute Genomics Platform"/>
            <consortium name="The Broad Institute Genome Sequencing Center for Infectious Disease"/>
            <person name="Wu L."/>
            <person name="Ma J."/>
        </authorList>
    </citation>
    <scope>NUCLEOTIDE SEQUENCE [LARGE SCALE GENOMIC DNA]</scope>
    <source>
        <strain evidence="7 8">JCM 14330</strain>
    </source>
</reference>
<dbReference type="EMBL" id="BAAAEN010000046">
    <property type="protein sequence ID" value="GAA0533696.1"/>
    <property type="molecule type" value="Genomic_DNA"/>
</dbReference>
<dbReference type="PANTHER" id="PTHR30293:SF0">
    <property type="entry name" value="NITROGEN ASSIMILATION REGULATORY PROTEIN NAC"/>
    <property type="match status" value="1"/>
</dbReference>
<dbReference type="Gene3D" id="3.40.190.10">
    <property type="entry name" value="Periplasmic binding protein-like II"/>
    <property type="match status" value="2"/>
</dbReference>
<dbReference type="Gene3D" id="1.10.10.10">
    <property type="entry name" value="Winged helix-like DNA-binding domain superfamily/Winged helix DNA-binding domain"/>
    <property type="match status" value="1"/>
</dbReference>
<dbReference type="PROSITE" id="PS50931">
    <property type="entry name" value="HTH_LYSR"/>
    <property type="match status" value="1"/>
</dbReference>
<evidence type="ECO:0000256" key="4">
    <source>
        <dbReference type="ARBA" id="ARBA00023159"/>
    </source>
</evidence>
<comment type="caution">
    <text evidence="7">The sequence shown here is derived from an EMBL/GenBank/DDBJ whole genome shotgun (WGS) entry which is preliminary data.</text>
</comment>
<accession>A0ABN1D3Z7</accession>
<dbReference type="InterPro" id="IPR036388">
    <property type="entry name" value="WH-like_DNA-bd_sf"/>
</dbReference>
<proteinExistence type="inferred from homology"/>
<evidence type="ECO:0000256" key="5">
    <source>
        <dbReference type="ARBA" id="ARBA00023163"/>
    </source>
</evidence>
<dbReference type="SUPFAM" id="SSF46785">
    <property type="entry name" value="Winged helix' DNA-binding domain"/>
    <property type="match status" value="1"/>
</dbReference>
<name>A0ABN1D3Z7_9BURK</name>
<evidence type="ECO:0000256" key="3">
    <source>
        <dbReference type="ARBA" id="ARBA00023125"/>
    </source>
</evidence>
<dbReference type="RefSeq" id="WP_087838480.1">
    <property type="nucleotide sequence ID" value="NZ_BAAAEN010000046.1"/>
</dbReference>
<organism evidence="7 8">
    <name type="scientific">Pigmentiphaga daeguensis</name>
    <dbReference type="NCBI Taxonomy" id="414049"/>
    <lineage>
        <taxon>Bacteria</taxon>
        <taxon>Pseudomonadati</taxon>
        <taxon>Pseudomonadota</taxon>
        <taxon>Betaproteobacteria</taxon>
        <taxon>Burkholderiales</taxon>
        <taxon>Alcaligenaceae</taxon>
        <taxon>Pigmentiphaga</taxon>
    </lineage>
</organism>
<dbReference type="InterPro" id="IPR005119">
    <property type="entry name" value="LysR_subst-bd"/>
</dbReference>
<keyword evidence="5" id="KW-0804">Transcription</keyword>
<comment type="similarity">
    <text evidence="1">Belongs to the LysR transcriptional regulatory family.</text>
</comment>
<dbReference type="Pfam" id="PF03466">
    <property type="entry name" value="LysR_substrate"/>
    <property type="match status" value="1"/>
</dbReference>
<evidence type="ECO:0000256" key="2">
    <source>
        <dbReference type="ARBA" id="ARBA00023015"/>
    </source>
</evidence>
<keyword evidence="4" id="KW-0010">Activator</keyword>
<keyword evidence="8" id="KW-1185">Reference proteome</keyword>
<dbReference type="InterPro" id="IPR000847">
    <property type="entry name" value="LysR_HTH_N"/>
</dbReference>
<protein>
    <submittedName>
        <fullName evidence="7">LysR family transcriptional regulator</fullName>
    </submittedName>
</protein>
<keyword evidence="3" id="KW-0238">DNA-binding</keyword>